<dbReference type="Proteomes" id="UP000245768">
    <property type="component" value="Unassembled WGS sequence"/>
</dbReference>
<organism evidence="2 3">
    <name type="scientific">Acaromyces ingoldii</name>
    <dbReference type="NCBI Taxonomy" id="215250"/>
    <lineage>
        <taxon>Eukaryota</taxon>
        <taxon>Fungi</taxon>
        <taxon>Dikarya</taxon>
        <taxon>Basidiomycota</taxon>
        <taxon>Ustilaginomycotina</taxon>
        <taxon>Exobasidiomycetes</taxon>
        <taxon>Exobasidiales</taxon>
        <taxon>Cryptobasidiaceae</taxon>
        <taxon>Acaromyces</taxon>
    </lineage>
</organism>
<keyword evidence="3" id="KW-1185">Reference proteome</keyword>
<dbReference type="InParanoid" id="A0A316YIA5"/>
<accession>A0A316YIA5</accession>
<reference evidence="2 3" key="1">
    <citation type="journal article" date="2018" name="Mol. Biol. Evol.">
        <title>Broad Genomic Sampling Reveals a Smut Pathogenic Ancestry of the Fungal Clade Ustilaginomycotina.</title>
        <authorList>
            <person name="Kijpornyongpan T."/>
            <person name="Mondo S.J."/>
            <person name="Barry K."/>
            <person name="Sandor L."/>
            <person name="Lee J."/>
            <person name="Lipzen A."/>
            <person name="Pangilinan J."/>
            <person name="LaButti K."/>
            <person name="Hainaut M."/>
            <person name="Henrissat B."/>
            <person name="Grigoriev I.V."/>
            <person name="Spatafora J.W."/>
            <person name="Aime M.C."/>
        </authorList>
    </citation>
    <scope>NUCLEOTIDE SEQUENCE [LARGE SCALE GENOMIC DNA]</scope>
    <source>
        <strain evidence="2 3">MCA 4198</strain>
    </source>
</reference>
<sequence length="164" mass="18632">MLFSAAPSSVHGADRGKPRLPWRKTGPSNGCGEDRLNNRQPQRHLFVDQNSRWLPAFARLILDVECQHSSSLLRHHQHPSGTHTHSLSLSRFPFFLFERERGSQGSLCQLRDRQTHRWRLAIPSLSNSLCPRPSLFHPREAGLPSLFNTQPSFKPTLAGPDNRS</sequence>
<feature type="region of interest" description="Disordered" evidence="1">
    <location>
        <begin position="1"/>
        <end position="37"/>
    </location>
</feature>
<proteinExistence type="predicted"/>
<evidence type="ECO:0000313" key="3">
    <source>
        <dbReference type="Proteomes" id="UP000245768"/>
    </source>
</evidence>
<evidence type="ECO:0000256" key="1">
    <source>
        <dbReference type="SAM" id="MobiDB-lite"/>
    </source>
</evidence>
<dbReference type="AlphaFoldDB" id="A0A316YIA5"/>
<name>A0A316YIA5_9BASI</name>
<dbReference type="GeneID" id="37040103"/>
<dbReference type="EMBL" id="KZ819638">
    <property type="protein sequence ID" value="PWN88564.1"/>
    <property type="molecule type" value="Genomic_DNA"/>
</dbReference>
<gene>
    <name evidence="2" type="ORF">FA10DRAFT_166270</name>
</gene>
<evidence type="ECO:0000313" key="2">
    <source>
        <dbReference type="EMBL" id="PWN88564.1"/>
    </source>
</evidence>
<dbReference type="RefSeq" id="XP_025375762.1">
    <property type="nucleotide sequence ID" value="XM_025518187.1"/>
</dbReference>
<protein>
    <submittedName>
        <fullName evidence="2">Uncharacterized protein</fullName>
    </submittedName>
</protein>